<evidence type="ECO:0000259" key="1">
    <source>
        <dbReference type="Pfam" id="PF14397"/>
    </source>
</evidence>
<dbReference type="OrthoDB" id="2077809at2"/>
<dbReference type="SUPFAM" id="SSF56059">
    <property type="entry name" value="Glutathione synthetase ATP-binding domain-like"/>
    <property type="match status" value="1"/>
</dbReference>
<feature type="domain" description="Alpha-L-glutamate ligase-related protein ATP-grasp" evidence="1">
    <location>
        <begin position="87"/>
        <end position="316"/>
    </location>
</feature>
<proteinExistence type="predicted"/>
<organism evidence="2 3">
    <name type="scientific">Microcella frigidaquae</name>
    <dbReference type="NCBI Taxonomy" id="424758"/>
    <lineage>
        <taxon>Bacteria</taxon>
        <taxon>Bacillati</taxon>
        <taxon>Actinomycetota</taxon>
        <taxon>Actinomycetes</taxon>
        <taxon>Micrococcales</taxon>
        <taxon>Microbacteriaceae</taxon>
        <taxon>Microcella</taxon>
    </lineage>
</organism>
<accession>A0A840X5X2</accession>
<dbReference type="RefSeq" id="WP_153981200.1">
    <property type="nucleotide sequence ID" value="NZ_BAAANZ010000001.1"/>
</dbReference>
<reference evidence="2 3" key="1">
    <citation type="submission" date="2020-08" db="EMBL/GenBank/DDBJ databases">
        <title>Sequencing the genomes of 1000 actinobacteria strains.</title>
        <authorList>
            <person name="Klenk H.-P."/>
        </authorList>
    </citation>
    <scope>NUCLEOTIDE SEQUENCE [LARGE SCALE GENOMIC DNA]</scope>
    <source>
        <strain evidence="2 3">DSM 23889</strain>
    </source>
</reference>
<dbReference type="AlphaFoldDB" id="A0A840X5X2"/>
<gene>
    <name evidence="2" type="ORF">BJ959_000110</name>
</gene>
<evidence type="ECO:0000313" key="3">
    <source>
        <dbReference type="Proteomes" id="UP000552883"/>
    </source>
</evidence>
<dbReference type="Pfam" id="PF14397">
    <property type="entry name" value="ATPgrasp_ST"/>
    <property type="match status" value="1"/>
</dbReference>
<name>A0A840X5X2_9MICO</name>
<dbReference type="EMBL" id="JACHBS010000001">
    <property type="protein sequence ID" value="MBB5616614.1"/>
    <property type="molecule type" value="Genomic_DNA"/>
</dbReference>
<keyword evidence="3" id="KW-1185">Reference proteome</keyword>
<dbReference type="Proteomes" id="UP000552883">
    <property type="component" value="Unassembled WGS sequence"/>
</dbReference>
<protein>
    <recommendedName>
        <fullName evidence="1">Alpha-L-glutamate ligase-related protein ATP-grasp domain-containing protein</fullName>
    </recommendedName>
</protein>
<dbReference type="InterPro" id="IPR039523">
    <property type="entry name" value="RimK-rel_E_lig_ATP-grasp"/>
</dbReference>
<evidence type="ECO:0000313" key="2">
    <source>
        <dbReference type="EMBL" id="MBB5616614.1"/>
    </source>
</evidence>
<comment type="caution">
    <text evidence="2">The sequence shown here is derived from an EMBL/GenBank/DDBJ whole genome shotgun (WGS) entry which is preliminary data.</text>
</comment>
<sequence length="340" mass="37552">MGRLDAARRRLRYLAGRARAFNPDNLTRIATRVADRSGRSRTLIIIDMLWSSVRHEVNFQDYAEWDFHTLSRRERATYMTSAKSNHLSQRWNAASHRQLFADKAQFCARFAAHLGREVIDLRAASADELAGFLARHPRVVAKVADSLGGDGIEVYASAEVGDPEAFRAARLAGRQVLLEEFLTQHPAMAALNPTSVNTLRVVTFLGDDGTVHRLVRVLRIGNGGDVDNFKAGGMYTVLDENGVAQHPAIDGDDRVFEAHPLSGTPIVGFRVPNWDALETLVDAVAREVPEIRYVGWDFAVTPMGAAVIEGNYNTGVFQLKPSVTGVREGLLPLYRSVIGF</sequence>